<gene>
    <name evidence="1" type="ORF">AQI94_28660</name>
</gene>
<name>A0A101N106_9ACTN</name>
<comment type="caution">
    <text evidence="1">The sequence shown here is derived from an EMBL/GenBank/DDBJ whole genome shotgun (WGS) entry which is preliminary data.</text>
</comment>
<dbReference type="EMBL" id="LMWM01000030">
    <property type="protein sequence ID" value="KUM84557.1"/>
    <property type="molecule type" value="Genomic_DNA"/>
</dbReference>
<evidence type="ECO:0000313" key="1">
    <source>
        <dbReference type="EMBL" id="KUM84557.1"/>
    </source>
</evidence>
<reference evidence="1 2" key="1">
    <citation type="submission" date="2015-10" db="EMBL/GenBank/DDBJ databases">
        <title>Draft genome sequence of Streptomyces pseudovenezuelae DSM 40212, type strain for the species Streptomyces pseudovenezuelae.</title>
        <authorList>
            <person name="Ruckert C."/>
            <person name="Winkler A."/>
            <person name="Kalinowski J."/>
            <person name="Kampfer P."/>
            <person name="Glaeser S."/>
        </authorList>
    </citation>
    <scope>NUCLEOTIDE SEQUENCE [LARGE SCALE GENOMIC DNA]</scope>
    <source>
        <strain evidence="1 2">DSM 40212</strain>
    </source>
</reference>
<accession>A0A101N106</accession>
<dbReference type="Proteomes" id="UP000053039">
    <property type="component" value="Unassembled WGS sequence"/>
</dbReference>
<organism evidence="1 2">
    <name type="scientific">Streptomyces pseudovenezuelae</name>
    <dbReference type="NCBI Taxonomy" id="67350"/>
    <lineage>
        <taxon>Bacteria</taxon>
        <taxon>Bacillati</taxon>
        <taxon>Actinomycetota</taxon>
        <taxon>Actinomycetes</taxon>
        <taxon>Kitasatosporales</taxon>
        <taxon>Streptomycetaceae</taxon>
        <taxon>Streptomyces</taxon>
        <taxon>Streptomyces aurantiacus group</taxon>
    </lineage>
</organism>
<protein>
    <submittedName>
        <fullName evidence="1">Uncharacterized protein</fullName>
    </submittedName>
</protein>
<sequence>MDEGFLSYGVSGGRGSGDAGGVERGWSVAAASWAHVIDERGTGSVLRRSPRWVSGAAMGRGGWPSVAALLRA</sequence>
<evidence type="ECO:0000313" key="2">
    <source>
        <dbReference type="Proteomes" id="UP000053039"/>
    </source>
</evidence>
<dbReference type="AlphaFoldDB" id="A0A101N106"/>
<proteinExistence type="predicted"/>